<dbReference type="EMBL" id="JAUIZM010000009">
    <property type="protein sequence ID" value="KAK1363827.1"/>
    <property type="molecule type" value="Genomic_DNA"/>
</dbReference>
<sequence length="216" mass="23268">MQTQEDSELEEPVDSSPSIAAPGKLSTLPISLPGGQCKAFLRKKVACSAFRCDPFVLGLPAPPPSPPMPVLSPPETADGVKEKMDEDTEYVEKDAVKGEQTDENAGAKVISENVGKTTHKEDGKSIQAAVEEVKPDEGVKVTIDTEENKIFVEGQKETVDDDTHKTRSCDTHGNTVLPGLKLGLKPNSVPGQVRMVLLQVVELDFRVVVTVLDRVP</sequence>
<dbReference type="Proteomes" id="UP001237642">
    <property type="component" value="Unassembled WGS sequence"/>
</dbReference>
<feature type="region of interest" description="Disordered" evidence="1">
    <location>
        <begin position="1"/>
        <end position="32"/>
    </location>
</feature>
<feature type="compositionally biased region" description="Acidic residues" evidence="1">
    <location>
        <begin position="1"/>
        <end position="13"/>
    </location>
</feature>
<evidence type="ECO:0000256" key="1">
    <source>
        <dbReference type="SAM" id="MobiDB-lite"/>
    </source>
</evidence>
<evidence type="ECO:0000313" key="2">
    <source>
        <dbReference type="EMBL" id="KAK1363827.1"/>
    </source>
</evidence>
<accession>A0AAD8M8U2</accession>
<reference evidence="2" key="1">
    <citation type="submission" date="2023-02" db="EMBL/GenBank/DDBJ databases">
        <title>Genome of toxic invasive species Heracleum sosnowskyi carries increased number of genes despite the absence of recent whole-genome duplications.</title>
        <authorList>
            <person name="Schelkunov M."/>
            <person name="Shtratnikova V."/>
            <person name="Makarenko M."/>
            <person name="Klepikova A."/>
            <person name="Omelchenko D."/>
            <person name="Novikova G."/>
            <person name="Obukhova E."/>
            <person name="Bogdanov V."/>
            <person name="Penin A."/>
            <person name="Logacheva M."/>
        </authorList>
    </citation>
    <scope>NUCLEOTIDE SEQUENCE</scope>
    <source>
        <strain evidence="2">Hsosn_3</strain>
        <tissue evidence="2">Leaf</tissue>
    </source>
</reference>
<protein>
    <submittedName>
        <fullName evidence="2">Uncharacterized protein</fullName>
    </submittedName>
</protein>
<organism evidence="2 3">
    <name type="scientific">Heracleum sosnowskyi</name>
    <dbReference type="NCBI Taxonomy" id="360622"/>
    <lineage>
        <taxon>Eukaryota</taxon>
        <taxon>Viridiplantae</taxon>
        <taxon>Streptophyta</taxon>
        <taxon>Embryophyta</taxon>
        <taxon>Tracheophyta</taxon>
        <taxon>Spermatophyta</taxon>
        <taxon>Magnoliopsida</taxon>
        <taxon>eudicotyledons</taxon>
        <taxon>Gunneridae</taxon>
        <taxon>Pentapetalae</taxon>
        <taxon>asterids</taxon>
        <taxon>campanulids</taxon>
        <taxon>Apiales</taxon>
        <taxon>Apiaceae</taxon>
        <taxon>Apioideae</taxon>
        <taxon>apioid superclade</taxon>
        <taxon>Tordylieae</taxon>
        <taxon>Tordyliinae</taxon>
        <taxon>Heracleum</taxon>
    </lineage>
</organism>
<dbReference type="AlphaFoldDB" id="A0AAD8M8U2"/>
<name>A0AAD8M8U2_9APIA</name>
<gene>
    <name evidence="2" type="ORF">POM88_039388</name>
</gene>
<evidence type="ECO:0000313" key="3">
    <source>
        <dbReference type="Proteomes" id="UP001237642"/>
    </source>
</evidence>
<keyword evidence="3" id="KW-1185">Reference proteome</keyword>
<reference evidence="2" key="2">
    <citation type="submission" date="2023-05" db="EMBL/GenBank/DDBJ databases">
        <authorList>
            <person name="Schelkunov M.I."/>
        </authorList>
    </citation>
    <scope>NUCLEOTIDE SEQUENCE</scope>
    <source>
        <strain evidence="2">Hsosn_3</strain>
        <tissue evidence="2">Leaf</tissue>
    </source>
</reference>
<comment type="caution">
    <text evidence="2">The sequence shown here is derived from an EMBL/GenBank/DDBJ whole genome shotgun (WGS) entry which is preliminary data.</text>
</comment>
<proteinExistence type="predicted"/>